<sequence length="399" mass="45946">MANLRIVIYSQLFSESILFYFFLIPIFAVSQKPIPFWSYLLITGLCIILFDLSLRISKNYAVYIPVILLIFCLMYYILHYPLVVVLLWIIFITWRHNKGPSDNQMTVLVLTMLMLFIGIIFFNYSNLVWMAIFQILITGGGYWGHLMTETEIPNKPMRTSLTLGVFLLLLLAGAALIYGFYPFVTRLIGITFSGIGALFEYTVLGIAGTADKLGVDFRFLQDMVDDETIKQAATKFGENMDELSEQTDKTSSYNGGIDMINWWTILLVVMAIIAVTIFLYRKKFAGNNTVEKHGSNDSPISTSPIESAPKGSQLFRDRALFTRPNDPIRKKVLKFEQQAHRKRLGRNPSETIEEWFDRLNLNPAHLDLYQKVRYGEKNLTKDERKTIHNLLDYLISKYQ</sequence>
<evidence type="ECO:0000313" key="4">
    <source>
        <dbReference type="Proteomes" id="UP000050331"/>
    </source>
</evidence>
<feature type="transmembrane region" description="Helical" evidence="2">
    <location>
        <begin position="60"/>
        <end position="93"/>
    </location>
</feature>
<gene>
    <name evidence="3" type="ORF">AOX59_00535</name>
</gene>
<evidence type="ECO:0000313" key="3">
    <source>
        <dbReference type="EMBL" id="ALX47215.1"/>
    </source>
</evidence>
<feature type="transmembrane region" description="Helical" evidence="2">
    <location>
        <begin position="128"/>
        <end position="148"/>
    </location>
</feature>
<feature type="transmembrane region" description="Helical" evidence="2">
    <location>
        <begin position="6"/>
        <end position="29"/>
    </location>
</feature>
<keyword evidence="2" id="KW-0812">Transmembrane</keyword>
<dbReference type="Proteomes" id="UP000050331">
    <property type="component" value="Chromosome"/>
</dbReference>
<protein>
    <recommendedName>
        <fullName evidence="5">DUF4129 domain-containing protein</fullName>
    </recommendedName>
</protein>
<dbReference type="STRING" id="1472767.AOX59_00535"/>
<feature type="transmembrane region" description="Helical" evidence="2">
    <location>
        <begin position="160"/>
        <end position="181"/>
    </location>
</feature>
<feature type="transmembrane region" description="Helical" evidence="2">
    <location>
        <begin position="36"/>
        <end position="54"/>
    </location>
</feature>
<keyword evidence="2" id="KW-1133">Transmembrane helix</keyword>
<feature type="transmembrane region" description="Helical" evidence="2">
    <location>
        <begin position="260"/>
        <end position="280"/>
    </location>
</feature>
<accession>A0A0U3WBN5</accession>
<dbReference type="RefSeq" id="WP_068440304.1">
    <property type="nucleotide sequence ID" value="NZ_CP013862.1"/>
</dbReference>
<feature type="compositionally biased region" description="Polar residues" evidence="1">
    <location>
        <begin position="296"/>
        <end position="305"/>
    </location>
</feature>
<dbReference type="EMBL" id="CP013862">
    <property type="protein sequence ID" value="ALX47215.1"/>
    <property type="molecule type" value="Genomic_DNA"/>
</dbReference>
<keyword evidence="4" id="KW-1185">Reference proteome</keyword>
<dbReference type="AlphaFoldDB" id="A0A0U3WBN5"/>
<keyword evidence="2" id="KW-0472">Membrane</keyword>
<evidence type="ECO:0000256" key="2">
    <source>
        <dbReference type="SAM" id="Phobius"/>
    </source>
</evidence>
<evidence type="ECO:0008006" key="5">
    <source>
        <dbReference type="Google" id="ProtNLM"/>
    </source>
</evidence>
<feature type="region of interest" description="Disordered" evidence="1">
    <location>
        <begin position="291"/>
        <end position="311"/>
    </location>
</feature>
<dbReference type="KEGG" id="lao:AOX59_00535"/>
<name>A0A0U3WBN5_9BACI</name>
<organism evidence="3 4">
    <name type="scientific">Lentibacillus amyloliquefaciens</name>
    <dbReference type="NCBI Taxonomy" id="1472767"/>
    <lineage>
        <taxon>Bacteria</taxon>
        <taxon>Bacillati</taxon>
        <taxon>Bacillota</taxon>
        <taxon>Bacilli</taxon>
        <taxon>Bacillales</taxon>
        <taxon>Bacillaceae</taxon>
        <taxon>Lentibacillus</taxon>
    </lineage>
</organism>
<feature type="transmembrane region" description="Helical" evidence="2">
    <location>
        <begin position="105"/>
        <end position="122"/>
    </location>
</feature>
<dbReference type="OrthoDB" id="2352496at2"/>
<proteinExistence type="predicted"/>
<reference evidence="3 4" key="1">
    <citation type="submission" date="2016-01" db="EMBL/GenBank/DDBJ databases">
        <title>Complete genome sequence of strain Lentibacillus amyloliquefaciens LAM0015T isolated from saline sediment.</title>
        <authorList>
            <person name="Wang J.-L."/>
            <person name="He M.-X."/>
        </authorList>
    </citation>
    <scope>NUCLEOTIDE SEQUENCE [LARGE SCALE GENOMIC DNA]</scope>
    <source>
        <strain evidence="3 4">LAM0015</strain>
    </source>
</reference>
<evidence type="ECO:0000256" key="1">
    <source>
        <dbReference type="SAM" id="MobiDB-lite"/>
    </source>
</evidence>